<evidence type="ECO:0000256" key="3">
    <source>
        <dbReference type="ARBA" id="ARBA00023134"/>
    </source>
</evidence>
<reference evidence="7" key="2">
    <citation type="submission" date="2025-08" db="UniProtKB">
        <authorList>
            <consortium name="Ensembl"/>
        </authorList>
    </citation>
    <scope>IDENTIFICATION</scope>
</reference>
<dbReference type="GO" id="GO:0005525">
    <property type="term" value="F:GTP binding"/>
    <property type="evidence" value="ECO:0007669"/>
    <property type="project" value="UniProtKB-KW"/>
</dbReference>
<dbReference type="Pfam" id="PF04548">
    <property type="entry name" value="AIG1"/>
    <property type="match status" value="1"/>
</dbReference>
<dbReference type="InterPro" id="IPR006703">
    <property type="entry name" value="G_AIG1"/>
</dbReference>
<dbReference type="SUPFAM" id="SSF52540">
    <property type="entry name" value="P-loop containing nucleoside triphosphate hydrolases"/>
    <property type="match status" value="1"/>
</dbReference>
<evidence type="ECO:0000313" key="7">
    <source>
        <dbReference type="Ensembl" id="ENSSORP00005013142.1"/>
    </source>
</evidence>
<dbReference type="InterPro" id="IPR027417">
    <property type="entry name" value="P-loop_NTPase"/>
</dbReference>
<evidence type="ECO:0000256" key="5">
    <source>
        <dbReference type="SAM" id="SignalP"/>
    </source>
</evidence>
<comment type="similarity">
    <text evidence="1">Belongs to the TRAFAC class TrmE-Era-EngA-EngB-Septin-like GTPase superfamily. AIG1/Toc34/Toc159-like paraseptin GTPase family. IAN subfamily.</text>
</comment>
<dbReference type="PROSITE" id="PS51720">
    <property type="entry name" value="G_AIG1"/>
    <property type="match status" value="1"/>
</dbReference>
<name>A0A672Z9H6_9TELE</name>
<feature type="chain" id="PRO_5025565788" evidence="5">
    <location>
        <begin position="24"/>
        <end position="329"/>
    </location>
</feature>
<evidence type="ECO:0000256" key="2">
    <source>
        <dbReference type="ARBA" id="ARBA00022741"/>
    </source>
</evidence>
<gene>
    <name evidence="7" type="primary">LOC115429471</name>
</gene>
<dbReference type="InterPro" id="IPR045058">
    <property type="entry name" value="GIMA/IAN/Toc"/>
</dbReference>
<reference evidence="7" key="1">
    <citation type="submission" date="2019-06" db="EMBL/GenBank/DDBJ databases">
        <authorList>
            <consortium name="Wellcome Sanger Institute Data Sharing"/>
        </authorList>
    </citation>
    <scope>NUCLEOTIDE SEQUENCE [LARGE SCALE GENOMIC DNA]</scope>
</reference>
<feature type="signal peptide" evidence="5">
    <location>
        <begin position="1"/>
        <end position="23"/>
    </location>
</feature>
<dbReference type="Ensembl" id="ENSSORT00005013550.1">
    <property type="protein sequence ID" value="ENSSORP00005013142.1"/>
    <property type="gene ID" value="ENSSORG00005006835.1"/>
</dbReference>
<evidence type="ECO:0000259" key="6">
    <source>
        <dbReference type="PROSITE" id="PS51720"/>
    </source>
</evidence>
<keyword evidence="5" id="KW-0732">Signal</keyword>
<dbReference type="GeneID" id="115429471"/>
<dbReference type="PANTHER" id="PTHR10903:SF112">
    <property type="entry name" value="SI:CH211-113E8.5"/>
    <property type="match status" value="1"/>
</dbReference>
<organism evidence="7 8">
    <name type="scientific">Sphaeramia orbicularis</name>
    <name type="common">orbiculate cardinalfish</name>
    <dbReference type="NCBI Taxonomy" id="375764"/>
    <lineage>
        <taxon>Eukaryota</taxon>
        <taxon>Metazoa</taxon>
        <taxon>Chordata</taxon>
        <taxon>Craniata</taxon>
        <taxon>Vertebrata</taxon>
        <taxon>Euteleostomi</taxon>
        <taxon>Actinopterygii</taxon>
        <taxon>Neopterygii</taxon>
        <taxon>Teleostei</taxon>
        <taxon>Neoteleostei</taxon>
        <taxon>Acanthomorphata</taxon>
        <taxon>Gobiaria</taxon>
        <taxon>Kurtiformes</taxon>
        <taxon>Apogonoidei</taxon>
        <taxon>Apogonidae</taxon>
        <taxon>Apogoninae</taxon>
        <taxon>Sphaeramia</taxon>
    </lineage>
</organism>
<feature type="coiled-coil region" evidence="4">
    <location>
        <begin position="199"/>
        <end position="285"/>
    </location>
</feature>
<keyword evidence="2" id="KW-0547">Nucleotide-binding</keyword>
<dbReference type="FunFam" id="3.40.50.300:FF:000366">
    <property type="entry name" value="GTPase, IMAP family member 2"/>
    <property type="match status" value="1"/>
</dbReference>
<keyword evidence="8" id="KW-1185">Reference proteome</keyword>
<protein>
    <submittedName>
        <fullName evidence="7">GTPase IMAP family member 9-like</fullName>
    </submittedName>
</protein>
<dbReference type="CDD" id="cd01852">
    <property type="entry name" value="AIG1"/>
    <property type="match status" value="1"/>
</dbReference>
<dbReference type="PANTHER" id="PTHR10903">
    <property type="entry name" value="GTPASE, IMAP FAMILY MEMBER-RELATED"/>
    <property type="match status" value="1"/>
</dbReference>
<dbReference type="Proteomes" id="UP000472271">
    <property type="component" value="Chromosome 1"/>
</dbReference>
<dbReference type="InParanoid" id="A0A672Z9H6"/>
<keyword evidence="3" id="KW-0342">GTP-binding</keyword>
<accession>A0A672Z9H6</accession>
<sequence>MLQDKVWIAGCIVLLLITMFGQSAQCINQFKGSTEPRDLRLILVGKTGSGKSASGNTILGRKAFNTDISPESVTGTCQREEVEEDGRVISVIDSPGLFDTNKTEEHVKKAIEECVDLSLPGPHAFLLVISLKARFTQEEKAAVDWIQKNFGADADMYIILLFTHADLLGGKSVENFISESEDLRRLKNKCGGRYHSLINNSKRQNRLQVEELLEKIEEMVEENGGNPYTSEMYETAQKKLEESIKKRMEEEMRMKKEEERRIREQERKKEEIRRKMERIEEQERKANWCKAAAVGSIGLFGAGAYFASYSLMTLGAALGITEGYDCLLT</sequence>
<dbReference type="OrthoDB" id="8954335at2759"/>
<dbReference type="AlphaFoldDB" id="A0A672Z9H6"/>
<dbReference type="Gene3D" id="3.40.50.300">
    <property type="entry name" value="P-loop containing nucleotide triphosphate hydrolases"/>
    <property type="match status" value="1"/>
</dbReference>
<feature type="domain" description="AIG1-type G" evidence="6">
    <location>
        <begin position="36"/>
        <end position="237"/>
    </location>
</feature>
<evidence type="ECO:0000313" key="8">
    <source>
        <dbReference type="Proteomes" id="UP000472271"/>
    </source>
</evidence>
<reference evidence="7" key="3">
    <citation type="submission" date="2025-09" db="UniProtKB">
        <authorList>
            <consortium name="Ensembl"/>
        </authorList>
    </citation>
    <scope>IDENTIFICATION</scope>
</reference>
<proteinExistence type="inferred from homology"/>
<evidence type="ECO:0000256" key="1">
    <source>
        <dbReference type="ARBA" id="ARBA00008535"/>
    </source>
</evidence>
<evidence type="ECO:0000256" key="4">
    <source>
        <dbReference type="SAM" id="Coils"/>
    </source>
</evidence>
<dbReference type="RefSeq" id="XP_030004809.1">
    <property type="nucleotide sequence ID" value="XM_030148949.1"/>
</dbReference>
<keyword evidence="4" id="KW-0175">Coiled coil</keyword>